<accession>A0AAV5MXV0</accession>
<dbReference type="AlphaFoldDB" id="A0AAV5MXV0"/>
<evidence type="ECO:0000313" key="2">
    <source>
        <dbReference type="EMBL" id="GKV53382.1"/>
    </source>
</evidence>
<organism evidence="2 3">
    <name type="scientific">Rubroshorea leprosula</name>
    <dbReference type="NCBI Taxonomy" id="152421"/>
    <lineage>
        <taxon>Eukaryota</taxon>
        <taxon>Viridiplantae</taxon>
        <taxon>Streptophyta</taxon>
        <taxon>Embryophyta</taxon>
        <taxon>Tracheophyta</taxon>
        <taxon>Spermatophyta</taxon>
        <taxon>Magnoliopsida</taxon>
        <taxon>eudicotyledons</taxon>
        <taxon>Gunneridae</taxon>
        <taxon>Pentapetalae</taxon>
        <taxon>rosids</taxon>
        <taxon>malvids</taxon>
        <taxon>Malvales</taxon>
        <taxon>Dipterocarpaceae</taxon>
        <taxon>Rubroshorea</taxon>
    </lineage>
</organism>
<reference evidence="2 3" key="1">
    <citation type="journal article" date="2021" name="Commun. Biol.">
        <title>The genome of Shorea leprosula (Dipterocarpaceae) highlights the ecological relevance of drought in aseasonal tropical rainforests.</title>
        <authorList>
            <person name="Ng K.K.S."/>
            <person name="Kobayashi M.J."/>
            <person name="Fawcett J.A."/>
            <person name="Hatakeyama M."/>
            <person name="Paape T."/>
            <person name="Ng C.H."/>
            <person name="Ang C.C."/>
            <person name="Tnah L.H."/>
            <person name="Lee C.T."/>
            <person name="Nishiyama T."/>
            <person name="Sese J."/>
            <person name="O'Brien M.J."/>
            <person name="Copetti D."/>
            <person name="Mohd Noor M.I."/>
            <person name="Ong R.C."/>
            <person name="Putra M."/>
            <person name="Sireger I.Z."/>
            <person name="Indrioko S."/>
            <person name="Kosugi Y."/>
            <person name="Izuno A."/>
            <person name="Isagi Y."/>
            <person name="Lee S.L."/>
            <person name="Shimizu K.K."/>
        </authorList>
    </citation>
    <scope>NUCLEOTIDE SEQUENCE [LARGE SCALE GENOMIC DNA]</scope>
    <source>
        <strain evidence="2">214</strain>
    </source>
</reference>
<comment type="caution">
    <text evidence="2">The sequence shown here is derived from an EMBL/GenBank/DDBJ whole genome shotgun (WGS) entry which is preliminary data.</text>
</comment>
<feature type="region of interest" description="Disordered" evidence="1">
    <location>
        <begin position="1"/>
        <end position="21"/>
    </location>
</feature>
<keyword evidence="3" id="KW-1185">Reference proteome</keyword>
<protein>
    <submittedName>
        <fullName evidence="2">Uncharacterized protein</fullName>
    </submittedName>
</protein>
<sequence>MNLVTNAAREAEVSTPASPHSRELVTISKEELESIRRLMAQLEGPTTTSTSTFAHSGTSASAYNASLTSFSPSWIIDSGATDHMTESVLHVPNFATNLLSISSITKSMNCSVTFFPTHCVFQDLETRRMIGSGREDGGLYLLDMSAPSVGRKKGSFQDFTRSSSCCWTRSG</sequence>
<evidence type="ECO:0000313" key="3">
    <source>
        <dbReference type="Proteomes" id="UP001054252"/>
    </source>
</evidence>
<name>A0AAV5MXV0_9ROSI</name>
<proteinExistence type="predicted"/>
<gene>
    <name evidence="2" type="ORF">SLEP1_g59913</name>
</gene>
<evidence type="ECO:0000256" key="1">
    <source>
        <dbReference type="SAM" id="MobiDB-lite"/>
    </source>
</evidence>
<dbReference type="Proteomes" id="UP001054252">
    <property type="component" value="Unassembled WGS sequence"/>
</dbReference>
<dbReference type="EMBL" id="BPVZ01001321">
    <property type="protein sequence ID" value="GKV53382.1"/>
    <property type="molecule type" value="Genomic_DNA"/>
</dbReference>